<keyword evidence="3" id="KW-1185">Reference proteome</keyword>
<sequence length="210" mass="24044">MKRTLITGATSLLFICLLAIAPGWAQPNVKELSKEQLDEFRELTKRKVNDFTEKLSIIADRKRPLEERIMAKELAMDYFIKWYSKGNQHRTPMVQVSNKNGRIRSSPIEQYLNDLLITNRFLDINITFYDAAVVSEFEKGVDGDYYATASYFQDFKGYGKDGKLLYSDRTNKKIAITGKSMETSKDLGKLDLKVFFGDITVTETTPIPVN</sequence>
<reference evidence="3" key="1">
    <citation type="journal article" date="2019" name="Int. J. Syst. Evol. Microbiol.">
        <title>The Global Catalogue of Microorganisms (GCM) 10K type strain sequencing project: providing services to taxonomists for standard genome sequencing and annotation.</title>
        <authorList>
            <consortium name="The Broad Institute Genomics Platform"/>
            <consortium name="The Broad Institute Genome Sequencing Center for Infectious Disease"/>
            <person name="Wu L."/>
            <person name="Ma J."/>
        </authorList>
    </citation>
    <scope>NUCLEOTIDE SEQUENCE [LARGE SCALE GENOMIC DNA]</scope>
    <source>
        <strain evidence="3">JCM 17925</strain>
    </source>
</reference>
<comment type="caution">
    <text evidence="2">The sequence shown here is derived from an EMBL/GenBank/DDBJ whole genome shotgun (WGS) entry which is preliminary data.</text>
</comment>
<proteinExistence type="predicted"/>
<dbReference type="RefSeq" id="WP_345271085.1">
    <property type="nucleotide sequence ID" value="NZ_BAABHB010000017.1"/>
</dbReference>
<gene>
    <name evidence="2" type="ORF">GCM10023187_53000</name>
</gene>
<feature type="signal peptide" evidence="1">
    <location>
        <begin position="1"/>
        <end position="25"/>
    </location>
</feature>
<organism evidence="2 3">
    <name type="scientific">Nibrella viscosa</name>
    <dbReference type="NCBI Taxonomy" id="1084524"/>
    <lineage>
        <taxon>Bacteria</taxon>
        <taxon>Pseudomonadati</taxon>
        <taxon>Bacteroidota</taxon>
        <taxon>Cytophagia</taxon>
        <taxon>Cytophagales</taxon>
        <taxon>Spirosomataceae</taxon>
        <taxon>Nibrella</taxon>
    </lineage>
</organism>
<evidence type="ECO:0000256" key="1">
    <source>
        <dbReference type="SAM" id="SignalP"/>
    </source>
</evidence>
<keyword evidence="1" id="KW-0732">Signal</keyword>
<protein>
    <submittedName>
        <fullName evidence="2">Uncharacterized protein</fullName>
    </submittedName>
</protein>
<dbReference type="EMBL" id="BAABHB010000017">
    <property type="protein sequence ID" value="GAA4419013.1"/>
    <property type="molecule type" value="Genomic_DNA"/>
</dbReference>
<name>A0ABP8KYT4_9BACT</name>
<dbReference type="Proteomes" id="UP001500936">
    <property type="component" value="Unassembled WGS sequence"/>
</dbReference>
<evidence type="ECO:0000313" key="2">
    <source>
        <dbReference type="EMBL" id="GAA4419013.1"/>
    </source>
</evidence>
<evidence type="ECO:0000313" key="3">
    <source>
        <dbReference type="Proteomes" id="UP001500936"/>
    </source>
</evidence>
<feature type="chain" id="PRO_5046929949" evidence="1">
    <location>
        <begin position="26"/>
        <end position="210"/>
    </location>
</feature>
<accession>A0ABP8KYT4</accession>